<dbReference type="GO" id="GO:0003677">
    <property type="term" value="F:DNA binding"/>
    <property type="evidence" value="ECO:0007669"/>
    <property type="project" value="UniProtKB-KW"/>
</dbReference>
<dbReference type="Pfam" id="PF00392">
    <property type="entry name" value="GntR"/>
    <property type="match status" value="1"/>
</dbReference>
<keyword evidence="6" id="KW-1185">Reference proteome</keyword>
<proteinExistence type="predicted"/>
<comment type="caution">
    <text evidence="5">The sequence shown here is derived from an EMBL/GenBank/DDBJ whole genome shotgun (WGS) entry which is preliminary data.</text>
</comment>
<dbReference type="AlphaFoldDB" id="A0A2W2E0I8"/>
<evidence type="ECO:0000256" key="2">
    <source>
        <dbReference type="ARBA" id="ARBA00023125"/>
    </source>
</evidence>
<protein>
    <submittedName>
        <fullName evidence="5">GntR family transcriptional regulator</fullName>
    </submittedName>
</protein>
<sequence length="127" mass="13863">MRVVISNSSGVPIYEQIKRQVVAAILAGDLPPGSPLPSLRALARDLRVSIITTTRAYNDLAQEGYIANVQGKGSFVLPRSPELVREQLLREVEEALSAALSRARTAGLTRDELVEMLDQLLELPKEA</sequence>
<evidence type="ECO:0000256" key="1">
    <source>
        <dbReference type="ARBA" id="ARBA00023015"/>
    </source>
</evidence>
<evidence type="ECO:0000313" key="6">
    <source>
        <dbReference type="Proteomes" id="UP000249304"/>
    </source>
</evidence>
<dbReference type="InterPro" id="IPR000524">
    <property type="entry name" value="Tscrpt_reg_HTH_GntR"/>
</dbReference>
<accession>A0A2W2E0I8</accession>
<reference evidence="5 6" key="1">
    <citation type="submission" date="2018-01" db="EMBL/GenBank/DDBJ databases">
        <title>Draft genome sequence of Nonomuraea sp. KC333.</title>
        <authorList>
            <person name="Sahin N."/>
            <person name="Saygin H."/>
            <person name="Ay H."/>
        </authorList>
    </citation>
    <scope>NUCLEOTIDE SEQUENCE [LARGE SCALE GENOMIC DNA]</scope>
    <source>
        <strain evidence="5 6">KC333</strain>
    </source>
</reference>
<keyword evidence="1" id="KW-0805">Transcription regulation</keyword>
<dbReference type="PANTHER" id="PTHR38445">
    <property type="entry name" value="HTH-TYPE TRANSCRIPTIONAL REPRESSOR YTRA"/>
    <property type="match status" value="1"/>
</dbReference>
<dbReference type="EMBL" id="POUD01000096">
    <property type="protein sequence ID" value="PZG15841.1"/>
    <property type="molecule type" value="Genomic_DNA"/>
</dbReference>
<dbReference type="OrthoDB" id="3192286at2"/>
<dbReference type="Proteomes" id="UP000249304">
    <property type="component" value="Unassembled WGS sequence"/>
</dbReference>
<dbReference type="PROSITE" id="PS50949">
    <property type="entry name" value="HTH_GNTR"/>
    <property type="match status" value="1"/>
</dbReference>
<gene>
    <name evidence="5" type="ORF">C1J01_22865</name>
</gene>
<evidence type="ECO:0000256" key="3">
    <source>
        <dbReference type="ARBA" id="ARBA00023163"/>
    </source>
</evidence>
<dbReference type="GO" id="GO:0003700">
    <property type="term" value="F:DNA-binding transcription factor activity"/>
    <property type="evidence" value="ECO:0007669"/>
    <property type="project" value="InterPro"/>
</dbReference>
<organism evidence="5 6">
    <name type="scientific">Nonomuraea aridisoli</name>
    <dbReference type="NCBI Taxonomy" id="2070368"/>
    <lineage>
        <taxon>Bacteria</taxon>
        <taxon>Bacillati</taxon>
        <taxon>Actinomycetota</taxon>
        <taxon>Actinomycetes</taxon>
        <taxon>Streptosporangiales</taxon>
        <taxon>Streptosporangiaceae</taxon>
        <taxon>Nonomuraea</taxon>
    </lineage>
</organism>
<dbReference type="InterPro" id="IPR036390">
    <property type="entry name" value="WH_DNA-bd_sf"/>
</dbReference>
<evidence type="ECO:0000313" key="5">
    <source>
        <dbReference type="EMBL" id="PZG15841.1"/>
    </source>
</evidence>
<evidence type="ECO:0000259" key="4">
    <source>
        <dbReference type="PROSITE" id="PS50949"/>
    </source>
</evidence>
<dbReference type="SUPFAM" id="SSF46785">
    <property type="entry name" value="Winged helix' DNA-binding domain"/>
    <property type="match status" value="1"/>
</dbReference>
<name>A0A2W2E0I8_9ACTN</name>
<dbReference type="RefSeq" id="WP_111181026.1">
    <property type="nucleotide sequence ID" value="NZ_POUD01000096.1"/>
</dbReference>
<keyword evidence="3" id="KW-0804">Transcription</keyword>
<dbReference type="SMART" id="SM00345">
    <property type="entry name" value="HTH_GNTR"/>
    <property type="match status" value="1"/>
</dbReference>
<keyword evidence="2" id="KW-0238">DNA-binding</keyword>
<feature type="domain" description="HTH gntR-type" evidence="4">
    <location>
        <begin position="11"/>
        <end position="79"/>
    </location>
</feature>
<dbReference type="PANTHER" id="PTHR38445:SF7">
    <property type="entry name" value="GNTR-FAMILY TRANSCRIPTIONAL REGULATOR"/>
    <property type="match status" value="1"/>
</dbReference>
<dbReference type="CDD" id="cd07377">
    <property type="entry name" value="WHTH_GntR"/>
    <property type="match status" value="1"/>
</dbReference>
<dbReference type="Gene3D" id="1.10.10.10">
    <property type="entry name" value="Winged helix-like DNA-binding domain superfamily/Winged helix DNA-binding domain"/>
    <property type="match status" value="1"/>
</dbReference>
<dbReference type="InterPro" id="IPR036388">
    <property type="entry name" value="WH-like_DNA-bd_sf"/>
</dbReference>